<evidence type="ECO:0000313" key="4">
    <source>
        <dbReference type="EMBL" id="CAF3515441.1"/>
    </source>
</evidence>
<dbReference type="PROSITE" id="PS50802">
    <property type="entry name" value="OTU"/>
    <property type="match status" value="1"/>
</dbReference>
<evidence type="ECO:0000313" key="6">
    <source>
        <dbReference type="Proteomes" id="UP000663829"/>
    </source>
</evidence>
<evidence type="ECO:0000313" key="2">
    <source>
        <dbReference type="EMBL" id="CAF0737425.1"/>
    </source>
</evidence>
<sequence>MKVSDFIWATRYVYLKLKVYFIPKKTSRNRKAKKPNVRKQSLSNNYWNLIKDRCQLDDILESTDSFNVDHFEQEIKYWEQETIKTVKKIVQTTLDDLHKIIGEQKKCYRIKLNQISQDLLEYSTRNDISDRNFDHLKTELDELKLDVKNLVSNISLDLKWPAKIDWKTMLSITQLGNKKKLPLQRQQSPDILKDLKDTKCLICNKKTSYSNKVCNECLKLNRIEFFRHISNTLKLQARKGFDELKQECEKMKLLIDIHRLIFKPIEFFDQITYGEDKIAEYYLQTYCDSTLENYIPVDVRADGNCFYNSFLSISSSCDFDVVELRTRNIIELVNNSSLYQRQYANILHLLDPLEQYVTNEMVKNHQDSTVWDLLSITAVLGIQVKSIYPKVNGKNDELAKYLNQTFSAINRYEQYQTQITLLWSHCSTPKQLNKPWMPNHFVPLLKNITVTKKLTNNLNVTNAVYTDKQELTDVVYTDEQELNFQNVIDDREMFSVSTDDNFAMGASAIELLVYERGKLRLITLTDGKVVDKSLAWKHGDIKEICWSAGLQLFLVLTWKYVFTFNPTDKQIQRIQEIQGFNYQIFGRCCCFGQTLFLCYNHAGSPIEKWYFTSNWEMAHRWLSPLSCKSNEVIKSLGVNATYLAVLKTQSTFSVQNHFTFDLYDSAMMIINTIQLSTESIWHSIVSLNNDQWLINIQDIFIINTSSEHDHSISKRIPCKQGTLNVCLLGRKHFVIRALNGTSSAKLWFYEQ</sequence>
<proteinExistence type="predicted"/>
<feature type="domain" description="OTU" evidence="1">
    <location>
        <begin position="294"/>
        <end position="447"/>
    </location>
</feature>
<dbReference type="Proteomes" id="UP000682733">
    <property type="component" value="Unassembled WGS sequence"/>
</dbReference>
<dbReference type="EMBL" id="CAJNOQ010000004">
    <property type="protein sequence ID" value="CAF0737425.1"/>
    <property type="molecule type" value="Genomic_DNA"/>
</dbReference>
<dbReference type="Proteomes" id="UP000681722">
    <property type="component" value="Unassembled WGS sequence"/>
</dbReference>
<gene>
    <name evidence="2" type="ORF">GPM918_LOCUS63</name>
    <name evidence="3" type="ORF">OVA965_LOCUS11794</name>
    <name evidence="4" type="ORF">SRO942_LOCUS64</name>
    <name evidence="5" type="ORF">TMI583_LOCUS11798</name>
</gene>
<dbReference type="AlphaFoldDB" id="A0A813NH80"/>
<organism evidence="2 6">
    <name type="scientific">Didymodactylos carnosus</name>
    <dbReference type="NCBI Taxonomy" id="1234261"/>
    <lineage>
        <taxon>Eukaryota</taxon>
        <taxon>Metazoa</taxon>
        <taxon>Spiralia</taxon>
        <taxon>Gnathifera</taxon>
        <taxon>Rotifera</taxon>
        <taxon>Eurotatoria</taxon>
        <taxon>Bdelloidea</taxon>
        <taxon>Philodinida</taxon>
        <taxon>Philodinidae</taxon>
        <taxon>Didymodactylos</taxon>
    </lineage>
</organism>
<dbReference type="EMBL" id="CAJNOK010004631">
    <property type="protein sequence ID" value="CAF0944099.1"/>
    <property type="molecule type" value="Genomic_DNA"/>
</dbReference>
<dbReference type="Proteomes" id="UP000663829">
    <property type="component" value="Unassembled WGS sequence"/>
</dbReference>
<name>A0A813NH80_9BILA</name>
<evidence type="ECO:0000313" key="3">
    <source>
        <dbReference type="EMBL" id="CAF0944099.1"/>
    </source>
</evidence>
<accession>A0A813NH80</accession>
<reference evidence="2" key="1">
    <citation type="submission" date="2021-02" db="EMBL/GenBank/DDBJ databases">
        <authorList>
            <person name="Nowell W R."/>
        </authorList>
    </citation>
    <scope>NUCLEOTIDE SEQUENCE</scope>
</reference>
<dbReference type="Proteomes" id="UP000677228">
    <property type="component" value="Unassembled WGS sequence"/>
</dbReference>
<dbReference type="EMBL" id="CAJOBC010000004">
    <property type="protein sequence ID" value="CAF3515441.1"/>
    <property type="molecule type" value="Genomic_DNA"/>
</dbReference>
<comment type="caution">
    <text evidence="2">The sequence shown here is derived from an EMBL/GenBank/DDBJ whole genome shotgun (WGS) entry which is preliminary data.</text>
</comment>
<evidence type="ECO:0000313" key="5">
    <source>
        <dbReference type="EMBL" id="CAF3718837.1"/>
    </source>
</evidence>
<dbReference type="InterPro" id="IPR003323">
    <property type="entry name" value="OTU_dom"/>
</dbReference>
<protein>
    <recommendedName>
        <fullName evidence="1">OTU domain-containing protein</fullName>
    </recommendedName>
</protein>
<evidence type="ECO:0000259" key="1">
    <source>
        <dbReference type="PROSITE" id="PS50802"/>
    </source>
</evidence>
<dbReference type="EMBL" id="CAJOBA010004636">
    <property type="protein sequence ID" value="CAF3718837.1"/>
    <property type="molecule type" value="Genomic_DNA"/>
</dbReference>
<dbReference type="OrthoDB" id="6160306at2759"/>
<keyword evidence="6" id="KW-1185">Reference proteome</keyword>